<evidence type="ECO:0000313" key="2">
    <source>
        <dbReference type="EMBL" id="KAK9702249.1"/>
    </source>
</evidence>
<keyword evidence="1" id="KW-0812">Transmembrane</keyword>
<dbReference type="Proteomes" id="UP001458880">
    <property type="component" value="Unassembled WGS sequence"/>
</dbReference>
<organism evidence="2 3">
    <name type="scientific">Popillia japonica</name>
    <name type="common">Japanese beetle</name>
    <dbReference type="NCBI Taxonomy" id="7064"/>
    <lineage>
        <taxon>Eukaryota</taxon>
        <taxon>Metazoa</taxon>
        <taxon>Ecdysozoa</taxon>
        <taxon>Arthropoda</taxon>
        <taxon>Hexapoda</taxon>
        <taxon>Insecta</taxon>
        <taxon>Pterygota</taxon>
        <taxon>Neoptera</taxon>
        <taxon>Endopterygota</taxon>
        <taxon>Coleoptera</taxon>
        <taxon>Polyphaga</taxon>
        <taxon>Scarabaeiformia</taxon>
        <taxon>Scarabaeidae</taxon>
        <taxon>Rutelinae</taxon>
        <taxon>Popillia</taxon>
    </lineage>
</organism>
<gene>
    <name evidence="2" type="ORF">QE152_g30051</name>
</gene>
<name>A0AAW1JEW2_POPJA</name>
<accession>A0AAW1JEW2</accession>
<feature type="transmembrane region" description="Helical" evidence="1">
    <location>
        <begin position="41"/>
        <end position="65"/>
    </location>
</feature>
<proteinExistence type="predicted"/>
<keyword evidence="3" id="KW-1185">Reference proteome</keyword>
<dbReference type="EMBL" id="JASPKY010000396">
    <property type="protein sequence ID" value="KAK9702249.1"/>
    <property type="molecule type" value="Genomic_DNA"/>
</dbReference>
<sequence>MDFKSITPDSDRSVTKMNYKMNQLTFQLQKLIRTCECTAYVFQYIILLQVLSSLFILITCLYVAASVSINLHEHKRTQTLSMSLLNYAIDLTKL</sequence>
<evidence type="ECO:0000256" key="1">
    <source>
        <dbReference type="SAM" id="Phobius"/>
    </source>
</evidence>
<keyword evidence="1" id="KW-1133">Transmembrane helix</keyword>
<protein>
    <submittedName>
        <fullName evidence="2">Uncharacterized protein</fullName>
    </submittedName>
</protein>
<comment type="caution">
    <text evidence="2">The sequence shown here is derived from an EMBL/GenBank/DDBJ whole genome shotgun (WGS) entry which is preliminary data.</text>
</comment>
<reference evidence="2 3" key="1">
    <citation type="journal article" date="2024" name="BMC Genomics">
        <title>De novo assembly and annotation of Popillia japonica's genome with initial clues to its potential as an invasive pest.</title>
        <authorList>
            <person name="Cucini C."/>
            <person name="Boschi S."/>
            <person name="Funari R."/>
            <person name="Cardaioli E."/>
            <person name="Iannotti N."/>
            <person name="Marturano G."/>
            <person name="Paoli F."/>
            <person name="Bruttini M."/>
            <person name="Carapelli A."/>
            <person name="Frati F."/>
            <person name="Nardi F."/>
        </authorList>
    </citation>
    <scope>NUCLEOTIDE SEQUENCE [LARGE SCALE GENOMIC DNA]</scope>
    <source>
        <strain evidence="2">DMR45628</strain>
    </source>
</reference>
<keyword evidence="1" id="KW-0472">Membrane</keyword>
<dbReference type="AlphaFoldDB" id="A0AAW1JEW2"/>
<evidence type="ECO:0000313" key="3">
    <source>
        <dbReference type="Proteomes" id="UP001458880"/>
    </source>
</evidence>